<comment type="caution">
    <text evidence="1">The sequence shown here is derived from an EMBL/GenBank/DDBJ whole genome shotgun (WGS) entry which is preliminary data.</text>
</comment>
<organism evidence="1 2">
    <name type="scientific">Portunus trituberculatus</name>
    <name type="common">Swimming crab</name>
    <name type="synonym">Neptunus trituberculatus</name>
    <dbReference type="NCBI Taxonomy" id="210409"/>
    <lineage>
        <taxon>Eukaryota</taxon>
        <taxon>Metazoa</taxon>
        <taxon>Ecdysozoa</taxon>
        <taxon>Arthropoda</taxon>
        <taxon>Crustacea</taxon>
        <taxon>Multicrustacea</taxon>
        <taxon>Malacostraca</taxon>
        <taxon>Eumalacostraca</taxon>
        <taxon>Eucarida</taxon>
        <taxon>Decapoda</taxon>
        <taxon>Pleocyemata</taxon>
        <taxon>Brachyura</taxon>
        <taxon>Eubrachyura</taxon>
        <taxon>Portunoidea</taxon>
        <taxon>Portunidae</taxon>
        <taxon>Portuninae</taxon>
        <taxon>Portunus</taxon>
    </lineage>
</organism>
<protein>
    <submittedName>
        <fullName evidence="1">Uncharacterized protein</fullName>
    </submittedName>
</protein>
<evidence type="ECO:0000313" key="1">
    <source>
        <dbReference type="EMBL" id="MPC73039.1"/>
    </source>
</evidence>
<name>A0A5B7HTE0_PORTR</name>
<keyword evidence="2" id="KW-1185">Reference proteome</keyword>
<proteinExistence type="predicted"/>
<dbReference type="AlphaFoldDB" id="A0A5B7HTE0"/>
<sequence length="81" mass="9008">MLGKLKSLGMLADKLNGMHLIFILPKLMYASPAWSSSLSSTQQQQLDNMQKEASRVILSPAYTNYNDALTILSLLKLSARH</sequence>
<gene>
    <name evidence="1" type="ORF">E2C01_067355</name>
</gene>
<dbReference type="EMBL" id="VSRR010035949">
    <property type="protein sequence ID" value="MPC73039.1"/>
    <property type="molecule type" value="Genomic_DNA"/>
</dbReference>
<accession>A0A5B7HTE0</accession>
<dbReference type="Proteomes" id="UP000324222">
    <property type="component" value="Unassembled WGS sequence"/>
</dbReference>
<reference evidence="1 2" key="1">
    <citation type="submission" date="2019-05" db="EMBL/GenBank/DDBJ databases">
        <title>Another draft genome of Portunus trituberculatus and its Hox gene families provides insights of decapod evolution.</title>
        <authorList>
            <person name="Jeong J.-H."/>
            <person name="Song I."/>
            <person name="Kim S."/>
            <person name="Choi T."/>
            <person name="Kim D."/>
            <person name="Ryu S."/>
            <person name="Kim W."/>
        </authorList>
    </citation>
    <scope>NUCLEOTIDE SEQUENCE [LARGE SCALE GENOMIC DNA]</scope>
    <source>
        <tissue evidence="1">Muscle</tissue>
    </source>
</reference>
<evidence type="ECO:0000313" key="2">
    <source>
        <dbReference type="Proteomes" id="UP000324222"/>
    </source>
</evidence>